<dbReference type="Proteomes" id="UP000184267">
    <property type="component" value="Unassembled WGS sequence"/>
</dbReference>
<organism evidence="1 2">
    <name type="scientific">Trametes pubescens</name>
    <name type="common">White-rot fungus</name>
    <dbReference type="NCBI Taxonomy" id="154538"/>
    <lineage>
        <taxon>Eukaryota</taxon>
        <taxon>Fungi</taxon>
        <taxon>Dikarya</taxon>
        <taxon>Basidiomycota</taxon>
        <taxon>Agaricomycotina</taxon>
        <taxon>Agaricomycetes</taxon>
        <taxon>Polyporales</taxon>
        <taxon>Polyporaceae</taxon>
        <taxon>Trametes</taxon>
    </lineage>
</organism>
<dbReference type="AlphaFoldDB" id="A0A1M2VTE8"/>
<gene>
    <name evidence="1" type="ORF">TRAPUB_12607</name>
</gene>
<evidence type="ECO:0000313" key="2">
    <source>
        <dbReference type="Proteomes" id="UP000184267"/>
    </source>
</evidence>
<sequence length="112" mass="13178">MLLIQRLYVPLSVPKMKVQLLDRDRRSRAHTHAVSQRFKRFEGLRAWPQTQLAMDTDPSQQRAPREREVNRLVFFRSGCGLRRVLKRPEQFHKIDAELGVGGWLDDDSQPLE</sequence>
<reference evidence="1 2" key="1">
    <citation type="submission" date="2016-10" db="EMBL/GenBank/DDBJ databases">
        <title>Genome sequence of the basidiomycete white-rot fungus Trametes pubescens.</title>
        <authorList>
            <person name="Makela M.R."/>
            <person name="Granchi Z."/>
            <person name="Peng M."/>
            <person name="De Vries R.P."/>
            <person name="Grigoriev I."/>
            <person name="Riley R."/>
            <person name="Hilden K."/>
        </authorList>
    </citation>
    <scope>NUCLEOTIDE SEQUENCE [LARGE SCALE GENOMIC DNA]</scope>
    <source>
        <strain evidence="1 2">FBCC735</strain>
    </source>
</reference>
<protein>
    <submittedName>
        <fullName evidence="1">Uncharacterized protein</fullName>
    </submittedName>
</protein>
<evidence type="ECO:0000313" key="1">
    <source>
        <dbReference type="EMBL" id="OJT10874.1"/>
    </source>
</evidence>
<dbReference type="EMBL" id="MNAD01000721">
    <property type="protein sequence ID" value="OJT10874.1"/>
    <property type="molecule type" value="Genomic_DNA"/>
</dbReference>
<name>A0A1M2VTE8_TRAPU</name>
<proteinExistence type="predicted"/>
<comment type="caution">
    <text evidence="1">The sequence shown here is derived from an EMBL/GenBank/DDBJ whole genome shotgun (WGS) entry which is preliminary data.</text>
</comment>
<accession>A0A1M2VTE8</accession>
<keyword evidence="2" id="KW-1185">Reference proteome</keyword>